<comment type="caution">
    <text evidence="1">The sequence shown here is derived from an EMBL/GenBank/DDBJ whole genome shotgun (WGS) entry which is preliminary data.</text>
</comment>
<dbReference type="Proteomes" id="UP000524404">
    <property type="component" value="Unassembled WGS sequence"/>
</dbReference>
<organism evidence="1 2">
    <name type="scientific">Arcicella rosea</name>
    <dbReference type="NCBI Taxonomy" id="502909"/>
    <lineage>
        <taxon>Bacteria</taxon>
        <taxon>Pseudomonadati</taxon>
        <taxon>Bacteroidota</taxon>
        <taxon>Cytophagia</taxon>
        <taxon>Cytophagales</taxon>
        <taxon>Flectobacillaceae</taxon>
        <taxon>Arcicella</taxon>
    </lineage>
</organism>
<dbReference type="RefSeq" id="WP_184128203.1">
    <property type="nucleotide sequence ID" value="NZ_JACHKT010000001.1"/>
</dbReference>
<dbReference type="AlphaFoldDB" id="A0A841EK09"/>
<keyword evidence="2" id="KW-1185">Reference proteome</keyword>
<accession>A0A841EK09</accession>
<evidence type="ECO:0000313" key="1">
    <source>
        <dbReference type="EMBL" id="MBB6001363.1"/>
    </source>
</evidence>
<name>A0A841EK09_9BACT</name>
<sequence length="124" mass="14236">MHKDLEITEKGILIRISKKYKENMSAEYLYEATRGVWKLGNGRHENADYAFAIANGFILDVYRIDSWHPAGTTHYATRDDVNITGRKEFLGTLAEESIRAKYVGKSVNEYFKQGNSNPINYINI</sequence>
<gene>
    <name evidence="1" type="ORF">HNP25_000002</name>
</gene>
<dbReference type="EMBL" id="JACHKT010000001">
    <property type="protein sequence ID" value="MBB6001363.1"/>
    <property type="molecule type" value="Genomic_DNA"/>
</dbReference>
<reference evidence="1 2" key="1">
    <citation type="submission" date="2020-08" db="EMBL/GenBank/DDBJ databases">
        <title>Functional genomics of gut bacteria from endangered species of beetles.</title>
        <authorList>
            <person name="Carlos-Shanley C."/>
        </authorList>
    </citation>
    <scope>NUCLEOTIDE SEQUENCE [LARGE SCALE GENOMIC DNA]</scope>
    <source>
        <strain evidence="1 2">S00070</strain>
    </source>
</reference>
<evidence type="ECO:0000313" key="2">
    <source>
        <dbReference type="Proteomes" id="UP000524404"/>
    </source>
</evidence>
<proteinExistence type="predicted"/>
<protein>
    <submittedName>
        <fullName evidence="1">Uncharacterized protein</fullName>
    </submittedName>
</protein>